<protein>
    <submittedName>
        <fullName evidence="1">DUF3575 domain-containing protein</fullName>
    </submittedName>
</protein>
<keyword evidence="2" id="KW-1185">Reference proteome</keyword>
<name>A0ABY9WLR5_9BACT</name>
<dbReference type="Proteomes" id="UP001611383">
    <property type="component" value="Chromosome"/>
</dbReference>
<gene>
    <name evidence="1" type="ORF">F0U60_00100</name>
</gene>
<evidence type="ECO:0000313" key="2">
    <source>
        <dbReference type="Proteomes" id="UP001611383"/>
    </source>
</evidence>
<sequence>MHGVVGVMTALVMTVAAAEEGAADGASRSASSSWEGRTFVGVAVPLMPGGFALEGEQELDDGFTATVGLRASFNLGQWSRVFGNSEPASLQLGIEPGVRFYVRGSALEGLWFGPRLELGRTWRDERGRSWNVGGAVLAGYSLILRQGFTVQGALGVGATYRPPLAGFNLWTVSMDYRAQLSVGWSF</sequence>
<organism evidence="1 2">
    <name type="scientific">Archangium minus</name>
    <dbReference type="NCBI Taxonomy" id="83450"/>
    <lineage>
        <taxon>Bacteria</taxon>
        <taxon>Pseudomonadati</taxon>
        <taxon>Myxococcota</taxon>
        <taxon>Myxococcia</taxon>
        <taxon>Myxococcales</taxon>
        <taxon>Cystobacterineae</taxon>
        <taxon>Archangiaceae</taxon>
        <taxon>Archangium</taxon>
    </lineage>
</organism>
<accession>A0ABY9WLR5</accession>
<dbReference type="RefSeq" id="WP_395812613.1">
    <property type="nucleotide sequence ID" value="NZ_CP043494.1"/>
</dbReference>
<dbReference type="EMBL" id="CP043494">
    <property type="protein sequence ID" value="WNG42667.1"/>
    <property type="molecule type" value="Genomic_DNA"/>
</dbReference>
<reference evidence="1 2" key="1">
    <citation type="submission" date="2019-08" db="EMBL/GenBank/DDBJ databases">
        <title>Archangium and Cystobacter genomes.</title>
        <authorList>
            <person name="Chen I.-C.K."/>
            <person name="Wielgoss S."/>
        </authorList>
    </citation>
    <scope>NUCLEOTIDE SEQUENCE [LARGE SCALE GENOMIC DNA]</scope>
    <source>
        <strain evidence="1 2">Cbm 6</strain>
    </source>
</reference>
<proteinExistence type="predicted"/>
<evidence type="ECO:0000313" key="1">
    <source>
        <dbReference type="EMBL" id="WNG42667.1"/>
    </source>
</evidence>